<dbReference type="PROSITE" id="PS50081">
    <property type="entry name" value="ZF_DAG_PE_2"/>
    <property type="match status" value="1"/>
</dbReference>
<evidence type="ECO:0000256" key="1">
    <source>
        <dbReference type="ARBA" id="ARBA00022723"/>
    </source>
</evidence>
<dbReference type="Gene3D" id="3.30.60.20">
    <property type="match status" value="1"/>
</dbReference>
<dbReference type="AlphaFoldDB" id="H3B428"/>
<evidence type="ECO:0000256" key="2">
    <source>
        <dbReference type="ARBA" id="ARBA00022833"/>
    </source>
</evidence>
<reference evidence="5" key="1">
    <citation type="submission" date="2011-08" db="EMBL/GenBank/DDBJ databases">
        <title>The draft genome of Latimeria chalumnae.</title>
        <authorList>
            <person name="Di Palma F."/>
            <person name="Alfoldi J."/>
            <person name="Johnson J."/>
            <person name="Berlin A."/>
            <person name="Gnerre S."/>
            <person name="Jaffe D."/>
            <person name="MacCallum I."/>
            <person name="Young S."/>
            <person name="Walker B.J."/>
            <person name="Lander E."/>
            <person name="Lindblad-Toh K."/>
        </authorList>
    </citation>
    <scope>NUCLEOTIDE SEQUENCE [LARGE SCALE GENOMIC DNA]</scope>
    <source>
        <strain evidence="5">Wild caught</strain>
    </source>
</reference>
<dbReference type="GO" id="GO:0071875">
    <property type="term" value="P:adrenergic receptor signaling pathway"/>
    <property type="evidence" value="ECO:0007669"/>
    <property type="project" value="TreeGrafter"/>
</dbReference>
<dbReference type="InParanoid" id="H3B428"/>
<evidence type="ECO:0000313" key="5">
    <source>
        <dbReference type="Proteomes" id="UP000008672"/>
    </source>
</evidence>
<accession>H3B428</accession>
<dbReference type="PANTHER" id="PTHR13944:SF18">
    <property type="entry name" value="A-KINASE ANCHOR PROTEIN 13"/>
    <property type="match status" value="1"/>
</dbReference>
<dbReference type="GO" id="GO:0016020">
    <property type="term" value="C:membrane"/>
    <property type="evidence" value="ECO:0007669"/>
    <property type="project" value="TreeGrafter"/>
</dbReference>
<dbReference type="GO" id="GO:0043123">
    <property type="term" value="P:positive regulation of canonical NF-kappaB signal transduction"/>
    <property type="evidence" value="ECO:0007669"/>
    <property type="project" value="TreeGrafter"/>
</dbReference>
<keyword evidence="1" id="KW-0479">Metal-binding</keyword>
<dbReference type="CDD" id="cd20878">
    <property type="entry name" value="C1_AKAP13"/>
    <property type="match status" value="1"/>
</dbReference>
<dbReference type="OMA" id="ESYLCAH"/>
<reference evidence="4" key="2">
    <citation type="submission" date="2025-08" db="UniProtKB">
        <authorList>
            <consortium name="Ensembl"/>
        </authorList>
    </citation>
    <scope>IDENTIFICATION</scope>
</reference>
<keyword evidence="2" id="KW-0862">Zinc</keyword>
<protein>
    <recommendedName>
        <fullName evidence="3">Phorbol-ester/DAG-type domain-containing protein</fullName>
    </recommendedName>
</protein>
<dbReference type="GeneTree" id="ENSGT00940000154146"/>
<dbReference type="GO" id="GO:0035023">
    <property type="term" value="P:regulation of Rho protein signal transduction"/>
    <property type="evidence" value="ECO:0007669"/>
    <property type="project" value="TreeGrafter"/>
</dbReference>
<dbReference type="PANTHER" id="PTHR13944">
    <property type="entry name" value="AGAP007712-PA"/>
    <property type="match status" value="1"/>
</dbReference>
<dbReference type="SUPFAM" id="SSF57889">
    <property type="entry name" value="Cysteine-rich domain"/>
    <property type="match status" value="1"/>
</dbReference>
<dbReference type="EMBL" id="AFYH01052888">
    <property type="status" value="NOT_ANNOTATED_CDS"/>
    <property type="molecule type" value="Genomic_DNA"/>
</dbReference>
<dbReference type="HOGENOM" id="CLU_2202981_0_0_1"/>
<feature type="domain" description="Phorbol-ester/DAG-type" evidence="3">
    <location>
        <begin position="40"/>
        <end position="87"/>
    </location>
</feature>
<evidence type="ECO:0000313" key="4">
    <source>
        <dbReference type="Ensembl" id="ENSLACP00000016649.1"/>
    </source>
</evidence>
<dbReference type="Bgee" id="ENSLACG00000014667">
    <property type="expression patterns" value="Expressed in pharyngeal gill and 1 other cell type or tissue"/>
</dbReference>
<dbReference type="GO" id="GO:0015629">
    <property type="term" value="C:actin cytoskeleton"/>
    <property type="evidence" value="ECO:0007669"/>
    <property type="project" value="TreeGrafter"/>
</dbReference>
<keyword evidence="5" id="KW-1185">Reference proteome</keyword>
<evidence type="ECO:0000259" key="3">
    <source>
        <dbReference type="PROSITE" id="PS50081"/>
    </source>
</evidence>
<dbReference type="InterPro" id="IPR002219">
    <property type="entry name" value="PKC_DAG/PE"/>
</dbReference>
<name>H3B428_LATCH</name>
<dbReference type="InterPro" id="IPR051632">
    <property type="entry name" value="Rho_GEF"/>
</dbReference>
<organism evidence="4 5">
    <name type="scientific">Latimeria chalumnae</name>
    <name type="common">Coelacanth</name>
    <dbReference type="NCBI Taxonomy" id="7897"/>
    <lineage>
        <taxon>Eukaryota</taxon>
        <taxon>Metazoa</taxon>
        <taxon>Chordata</taxon>
        <taxon>Craniata</taxon>
        <taxon>Vertebrata</taxon>
        <taxon>Euteleostomi</taxon>
        <taxon>Coelacanthiformes</taxon>
        <taxon>Coelacanthidae</taxon>
        <taxon>Latimeria</taxon>
    </lineage>
</organism>
<dbReference type="InterPro" id="IPR046349">
    <property type="entry name" value="C1-like_sf"/>
</dbReference>
<reference evidence="4" key="3">
    <citation type="submission" date="2025-09" db="UniProtKB">
        <authorList>
            <consortium name="Ensembl"/>
        </authorList>
    </citation>
    <scope>IDENTIFICATION</scope>
</reference>
<dbReference type="EMBL" id="AFYH01052887">
    <property type="status" value="NOT_ANNOTATED_CDS"/>
    <property type="molecule type" value="Genomic_DNA"/>
</dbReference>
<dbReference type="EMBL" id="AFYH01052884">
    <property type="status" value="NOT_ANNOTATED_CDS"/>
    <property type="molecule type" value="Genomic_DNA"/>
</dbReference>
<dbReference type="Proteomes" id="UP000008672">
    <property type="component" value="Unassembled WGS sequence"/>
</dbReference>
<dbReference type="STRING" id="7897.ENSLACP00000016649"/>
<dbReference type="EMBL" id="AFYH01052885">
    <property type="status" value="NOT_ANNOTATED_CDS"/>
    <property type="molecule type" value="Genomic_DNA"/>
</dbReference>
<proteinExistence type="predicted"/>
<dbReference type="GO" id="GO:0005078">
    <property type="term" value="F:MAP-kinase scaffold activity"/>
    <property type="evidence" value="ECO:0007669"/>
    <property type="project" value="TreeGrafter"/>
</dbReference>
<dbReference type="GO" id="GO:0046872">
    <property type="term" value="F:metal ion binding"/>
    <property type="evidence" value="ECO:0007669"/>
    <property type="project" value="UniProtKB-KW"/>
</dbReference>
<dbReference type="EMBL" id="AFYH01052886">
    <property type="status" value="NOT_ANNOTATED_CDS"/>
    <property type="molecule type" value="Genomic_DNA"/>
</dbReference>
<dbReference type="PROSITE" id="PS00479">
    <property type="entry name" value="ZF_DAG_PE_1"/>
    <property type="match status" value="1"/>
</dbReference>
<sequence>MPDAVFLNYPLQEKGKDKDSIKEKDRECKEKEKDKKTLNGHVFSAAPVIGPLQCHCCNKPFNSKESYLCAHCNACVHKGCRESLMPCAKFKMKVREVSELGRLFFLYC</sequence>
<dbReference type="Ensembl" id="ENSLACT00000016763.1">
    <property type="protein sequence ID" value="ENSLACP00000016649.1"/>
    <property type="gene ID" value="ENSLACG00000014667.1"/>
</dbReference>
<dbReference type="eggNOG" id="KOG3520">
    <property type="taxonomic scope" value="Eukaryota"/>
</dbReference>